<dbReference type="EMBL" id="JAULSV010000004">
    <property type="protein sequence ID" value="KAK0645415.1"/>
    <property type="molecule type" value="Genomic_DNA"/>
</dbReference>
<evidence type="ECO:0000313" key="2">
    <source>
        <dbReference type="EMBL" id="KAK0645415.1"/>
    </source>
</evidence>
<evidence type="ECO:0000256" key="1">
    <source>
        <dbReference type="SAM" id="SignalP"/>
    </source>
</evidence>
<reference evidence="2" key="1">
    <citation type="submission" date="2023-06" db="EMBL/GenBank/DDBJ databases">
        <title>Genome-scale phylogeny and comparative genomics of the fungal order Sordariales.</title>
        <authorList>
            <consortium name="Lawrence Berkeley National Laboratory"/>
            <person name="Hensen N."/>
            <person name="Bonometti L."/>
            <person name="Westerberg I."/>
            <person name="Brannstrom I.O."/>
            <person name="Guillou S."/>
            <person name="Cros-Aarteil S."/>
            <person name="Calhoun S."/>
            <person name="Haridas S."/>
            <person name="Kuo A."/>
            <person name="Mondo S."/>
            <person name="Pangilinan J."/>
            <person name="Riley R."/>
            <person name="Labutti K."/>
            <person name="Andreopoulos B."/>
            <person name="Lipzen A."/>
            <person name="Chen C."/>
            <person name="Yanf M."/>
            <person name="Daum C."/>
            <person name="Ng V."/>
            <person name="Clum A."/>
            <person name="Steindorff A."/>
            <person name="Ohm R."/>
            <person name="Martin F."/>
            <person name="Silar P."/>
            <person name="Natvig D."/>
            <person name="Lalanne C."/>
            <person name="Gautier V."/>
            <person name="Ament-Velasquez S.L."/>
            <person name="Kruys A."/>
            <person name="Hutchinson M.I."/>
            <person name="Powell A.J."/>
            <person name="Barry K."/>
            <person name="Miller A.N."/>
            <person name="Grigoriev I.V."/>
            <person name="Debuchy R."/>
            <person name="Gladieux P."/>
            <person name="Thoren M.H."/>
            <person name="Johannesson H."/>
        </authorList>
    </citation>
    <scope>NUCLEOTIDE SEQUENCE</scope>
    <source>
        <strain evidence="2">SMH2532-1</strain>
    </source>
</reference>
<proteinExistence type="predicted"/>
<organism evidence="2 3">
    <name type="scientific">Cercophora newfieldiana</name>
    <dbReference type="NCBI Taxonomy" id="92897"/>
    <lineage>
        <taxon>Eukaryota</taxon>
        <taxon>Fungi</taxon>
        <taxon>Dikarya</taxon>
        <taxon>Ascomycota</taxon>
        <taxon>Pezizomycotina</taxon>
        <taxon>Sordariomycetes</taxon>
        <taxon>Sordariomycetidae</taxon>
        <taxon>Sordariales</taxon>
        <taxon>Lasiosphaeriaceae</taxon>
        <taxon>Cercophora</taxon>
    </lineage>
</organism>
<keyword evidence="1" id="KW-0732">Signal</keyword>
<evidence type="ECO:0000313" key="3">
    <source>
        <dbReference type="Proteomes" id="UP001174936"/>
    </source>
</evidence>
<feature type="chain" id="PRO_5041228381" evidence="1">
    <location>
        <begin position="23"/>
        <end position="218"/>
    </location>
</feature>
<gene>
    <name evidence="2" type="ORF">B0T16DRAFT_390028</name>
</gene>
<dbReference type="PANTHER" id="PTHR35043">
    <property type="entry name" value="TRANSCRIPTION FACTOR DOMAIN-CONTAINING PROTEIN"/>
    <property type="match status" value="1"/>
</dbReference>
<comment type="caution">
    <text evidence="2">The sequence shown here is derived from an EMBL/GenBank/DDBJ whole genome shotgun (WGS) entry which is preliminary data.</text>
</comment>
<accession>A0AA39Y4S9</accession>
<keyword evidence="3" id="KW-1185">Reference proteome</keyword>
<feature type="signal peptide" evidence="1">
    <location>
        <begin position="1"/>
        <end position="22"/>
    </location>
</feature>
<sequence>MASPRTLTIAIPLCLCWSPASASTVNPTYTLPPPDTTYVATPNVRSSMSIFWNCVSILLLCTWSIQHLNVPPIRQRDDGAMGTIRQAMQNAGPKLNKWTVLTILFPEYLLSRAFGDRLSAHGYFVLDMGENWAEAAGEMGIPGDGDAPNHTISLLINMSRLRHRYWALNGYQWVEAAKQGLAPLPDIPAQHLERISSSGVLTKAFALIQGVESMRVFQ</sequence>
<protein>
    <submittedName>
        <fullName evidence="2">Uncharacterized protein</fullName>
    </submittedName>
</protein>
<name>A0AA39Y4S9_9PEZI</name>
<dbReference type="Proteomes" id="UP001174936">
    <property type="component" value="Unassembled WGS sequence"/>
</dbReference>
<dbReference type="PANTHER" id="PTHR35043:SF7">
    <property type="entry name" value="TRANSCRIPTION FACTOR DOMAIN-CONTAINING PROTEIN"/>
    <property type="match status" value="1"/>
</dbReference>
<dbReference type="AlphaFoldDB" id="A0AA39Y4S9"/>